<dbReference type="OrthoDB" id="350529at2157"/>
<dbReference type="STRING" id="273075.gene:9572692"/>
<dbReference type="CDD" id="cd01908">
    <property type="entry name" value="YafJ"/>
    <property type="match status" value="1"/>
</dbReference>
<dbReference type="InterPro" id="IPR026869">
    <property type="entry name" value="EgtC-like"/>
</dbReference>
<evidence type="ECO:0000313" key="3">
    <source>
        <dbReference type="EMBL" id="CAC12581.1"/>
    </source>
</evidence>
<dbReference type="RefSeq" id="WP_010901863.1">
    <property type="nucleotide sequence ID" value="NC_002578.1"/>
</dbReference>
<protein>
    <recommendedName>
        <fullName evidence="2">Glutamine amidotransferase type-2 domain-containing protein</fullName>
    </recommendedName>
</protein>
<accession>Q9HI82</accession>
<dbReference type="EMBL" id="AL445067">
    <property type="protein sequence ID" value="CAC12581.1"/>
    <property type="molecule type" value="Genomic_DNA"/>
</dbReference>
<dbReference type="AlphaFoldDB" id="Q9HI82"/>
<dbReference type="PANTHER" id="PTHR42824">
    <property type="entry name" value="GLUTAMINE AMIDOTRANSFERASE"/>
    <property type="match status" value="1"/>
</dbReference>
<dbReference type="SMR" id="Q9HI82"/>
<dbReference type="PaxDb" id="273075-Ta1463"/>
<dbReference type="PROSITE" id="PS51278">
    <property type="entry name" value="GATASE_TYPE_2"/>
    <property type="match status" value="1"/>
</dbReference>
<dbReference type="Gene3D" id="3.60.20.10">
    <property type="entry name" value="Glutamine Phosphoribosylpyrophosphate, subunit 1, domain 1"/>
    <property type="match status" value="1"/>
</dbReference>
<keyword evidence="4" id="KW-1185">Reference proteome</keyword>
<dbReference type="Proteomes" id="UP000001024">
    <property type="component" value="Chromosome"/>
</dbReference>
<dbReference type="EnsemblBacteria" id="CAC12581">
    <property type="protein sequence ID" value="CAC12581"/>
    <property type="gene ID" value="CAC12581"/>
</dbReference>
<feature type="domain" description="Glutamine amidotransferase type-2" evidence="2">
    <location>
        <begin position="2"/>
        <end position="242"/>
    </location>
</feature>
<dbReference type="PANTHER" id="PTHR42824:SF1">
    <property type="entry name" value="GLUTAMINE AMIDOTRANSFERASE YAFJ-RELATED"/>
    <property type="match status" value="1"/>
</dbReference>
<proteinExistence type="predicted"/>
<dbReference type="SUPFAM" id="SSF56235">
    <property type="entry name" value="N-terminal nucleophile aminohydrolases (Ntn hydrolases)"/>
    <property type="match status" value="1"/>
</dbReference>
<reference evidence="3 4" key="1">
    <citation type="journal article" date="2000" name="Nature">
        <title>The genome sequence of the thermoacidophilic scavenger Thermoplasma acidophilum.</title>
        <authorList>
            <person name="Ruepp A."/>
            <person name="Graml W."/>
            <person name="Santos-Martinez M.L."/>
            <person name="Koretke K.K."/>
            <person name="Volker C."/>
            <person name="Mewes H.W."/>
            <person name="Frishman D."/>
            <person name="Stocker S."/>
            <person name="Lupas A.N."/>
            <person name="Baumeister W."/>
        </authorList>
    </citation>
    <scope>NUCLEOTIDE SEQUENCE [LARGE SCALE GENOMIC DNA]</scope>
    <source>
        <strain evidence="4">ATCC 25905 / DSM 1728 / JCM 9062 / NBRC 15155 / AMRC-C165</strain>
    </source>
</reference>
<evidence type="ECO:0000259" key="2">
    <source>
        <dbReference type="PROSITE" id="PS51278"/>
    </source>
</evidence>
<dbReference type="HOGENOM" id="CLU_086262_0_0_2"/>
<name>Q9HI82_THEAC</name>
<sequence length="242" mass="26968">MCRMFLCHGNFGEDAGRLFLALSETAKNDPLLVKAGSTWTSHSDGWGMAMLSDGSIRFEKHSRPVYEDSVPTIISSGTVLAHARKASPGEPLGNAFSHPFYAEDERYIVLLAHNGSLDKHRIANCDPKCYDRNTDSGLFLSYIMTFPGTVKERFERAIFESLKNGVFGKLTNLLVVALDKFTMIEERLYFSHNASRSEYGDLYLVNGRGWTGVFSSSILMSAHFPAYVSKSKVENDTVMDLP</sequence>
<dbReference type="InterPro" id="IPR017932">
    <property type="entry name" value="GATase_2_dom"/>
</dbReference>
<dbReference type="InParanoid" id="Q9HI82"/>
<dbReference type="InterPro" id="IPR029055">
    <property type="entry name" value="Ntn_hydrolases_N"/>
</dbReference>
<dbReference type="KEGG" id="tac:Ta1463"/>
<evidence type="ECO:0000256" key="1">
    <source>
        <dbReference type="ARBA" id="ARBA00022962"/>
    </source>
</evidence>
<organism evidence="3 4">
    <name type="scientific">Thermoplasma acidophilum (strain ATCC 25905 / DSM 1728 / JCM 9062 / NBRC 15155 / AMRC-C165)</name>
    <dbReference type="NCBI Taxonomy" id="273075"/>
    <lineage>
        <taxon>Archaea</taxon>
        <taxon>Methanobacteriati</taxon>
        <taxon>Thermoplasmatota</taxon>
        <taxon>Thermoplasmata</taxon>
        <taxon>Thermoplasmatales</taxon>
        <taxon>Thermoplasmataceae</taxon>
        <taxon>Thermoplasma</taxon>
    </lineage>
</organism>
<gene>
    <name evidence="3" type="ordered locus">Ta1463</name>
</gene>
<dbReference type="eggNOG" id="arCOG03639">
    <property type="taxonomic scope" value="Archaea"/>
</dbReference>
<keyword evidence="1" id="KW-0315">Glutamine amidotransferase</keyword>
<dbReference type="Pfam" id="PF13230">
    <property type="entry name" value="GATase_4"/>
    <property type="match status" value="1"/>
</dbReference>
<evidence type="ECO:0000313" key="4">
    <source>
        <dbReference type="Proteomes" id="UP000001024"/>
    </source>
</evidence>